<proteinExistence type="predicted"/>
<protein>
    <submittedName>
        <fullName evidence="1">Uncharacterized protein</fullName>
    </submittedName>
</protein>
<organism evidence="1 2">
    <name type="scientific">Pistacia atlantica</name>
    <dbReference type="NCBI Taxonomy" id="434234"/>
    <lineage>
        <taxon>Eukaryota</taxon>
        <taxon>Viridiplantae</taxon>
        <taxon>Streptophyta</taxon>
        <taxon>Embryophyta</taxon>
        <taxon>Tracheophyta</taxon>
        <taxon>Spermatophyta</taxon>
        <taxon>Magnoliopsida</taxon>
        <taxon>eudicotyledons</taxon>
        <taxon>Gunneridae</taxon>
        <taxon>Pentapetalae</taxon>
        <taxon>rosids</taxon>
        <taxon>malvids</taxon>
        <taxon>Sapindales</taxon>
        <taxon>Anacardiaceae</taxon>
        <taxon>Pistacia</taxon>
    </lineage>
</organism>
<evidence type="ECO:0000313" key="1">
    <source>
        <dbReference type="EMBL" id="KAJ0078848.1"/>
    </source>
</evidence>
<sequence>MFSEDAMKSECNDSSIEYMSEESSESELPSAATILKGFLKRASEDPEVPKLKRKFKLYMEKYGTCLGFAYSLSVPKKKRSVIIVDKVTDSSKQDTRSVKWTQPVLFDMGSSSTLSSLEKDEGQEEQRKEKRRKVSSKKMTVPVQRQSVLEVEVEPPMPERFRAIVESMNGSDVRFVIQKELTQTDLKQQNNRLSLPKKQIKTDSFLTSEDKDILDAKANNEIKVLLFTPCEKKVELTFKKWRMSSTFVYNIIGAWFKEVVDDANNRLEIGKMVRLWSFRIRDMLSQGSKLCFVLDKCD</sequence>
<gene>
    <name evidence="1" type="ORF">Patl1_23108</name>
</gene>
<dbReference type="Proteomes" id="UP001164250">
    <property type="component" value="Chromosome 13"/>
</dbReference>
<name>A0ACC0ZXK8_9ROSI</name>
<accession>A0ACC0ZXK8</accession>
<keyword evidence="2" id="KW-1185">Reference proteome</keyword>
<comment type="caution">
    <text evidence="1">The sequence shown here is derived from an EMBL/GenBank/DDBJ whole genome shotgun (WGS) entry which is preliminary data.</text>
</comment>
<dbReference type="EMBL" id="CM047909">
    <property type="protein sequence ID" value="KAJ0078848.1"/>
    <property type="molecule type" value="Genomic_DNA"/>
</dbReference>
<evidence type="ECO:0000313" key="2">
    <source>
        <dbReference type="Proteomes" id="UP001164250"/>
    </source>
</evidence>
<reference evidence="2" key="1">
    <citation type="journal article" date="2023" name="G3 (Bethesda)">
        <title>Genome assembly and association tests identify interacting loci associated with vigor, precocity, and sex in interspecific pistachio rootstocks.</title>
        <authorList>
            <person name="Palmer W."/>
            <person name="Jacygrad E."/>
            <person name="Sagayaradj S."/>
            <person name="Cavanaugh K."/>
            <person name="Han R."/>
            <person name="Bertier L."/>
            <person name="Beede B."/>
            <person name="Kafkas S."/>
            <person name="Golino D."/>
            <person name="Preece J."/>
            <person name="Michelmore R."/>
        </authorList>
    </citation>
    <scope>NUCLEOTIDE SEQUENCE [LARGE SCALE GENOMIC DNA]</scope>
</reference>